<reference evidence="2 3" key="1">
    <citation type="submission" date="2018-04" db="EMBL/GenBank/DDBJ databases">
        <title>WGS assembly of Panicum hallii var. hallii HAL2.</title>
        <authorList>
            <person name="Lovell J."/>
            <person name="Jenkins J."/>
            <person name="Lowry D."/>
            <person name="Mamidi S."/>
            <person name="Sreedasyam A."/>
            <person name="Weng X."/>
            <person name="Barry K."/>
            <person name="Bonette J."/>
            <person name="Campitelli B."/>
            <person name="Daum C."/>
            <person name="Gordon S."/>
            <person name="Gould B."/>
            <person name="Lipzen A."/>
            <person name="MacQueen A."/>
            <person name="Palacio-Mejia J."/>
            <person name="Plott C."/>
            <person name="Shakirov E."/>
            <person name="Shu S."/>
            <person name="Yoshinaga Y."/>
            <person name="Zane M."/>
            <person name="Rokhsar D."/>
            <person name="Grimwood J."/>
            <person name="Schmutz J."/>
            <person name="Juenger T."/>
        </authorList>
    </citation>
    <scope>NUCLEOTIDE SEQUENCE [LARGE SCALE GENOMIC DNA]</scope>
    <source>
        <strain evidence="3">cv. HAL2</strain>
    </source>
</reference>
<evidence type="ECO:0000313" key="2">
    <source>
        <dbReference type="EMBL" id="PUZ64666.1"/>
    </source>
</evidence>
<dbReference type="InterPro" id="IPR053350">
    <property type="entry name" value="CV_Inducer"/>
</dbReference>
<proteinExistence type="predicted"/>
<evidence type="ECO:0000313" key="3">
    <source>
        <dbReference type="Proteomes" id="UP000244336"/>
    </source>
</evidence>
<name>A0A2T7EA25_9POAL</name>
<dbReference type="Gramene" id="PUZ64666">
    <property type="protein sequence ID" value="PUZ64666"/>
    <property type="gene ID" value="GQ55_3G161000"/>
</dbReference>
<evidence type="ECO:0000256" key="1">
    <source>
        <dbReference type="SAM" id="MobiDB-lite"/>
    </source>
</evidence>
<dbReference type="STRING" id="1504633.A0A2T7EA25"/>
<dbReference type="OrthoDB" id="1892100at2759"/>
<dbReference type="EMBL" id="CM009751">
    <property type="protein sequence ID" value="PUZ64666.1"/>
    <property type="molecule type" value="Genomic_DNA"/>
</dbReference>
<accession>A0A2T7EA25</accession>
<dbReference type="PANTHER" id="PTHR37210:SF2">
    <property type="entry name" value="PROTEIN CHLOROPLAST VESICULATION"/>
    <property type="match status" value="1"/>
</dbReference>
<protein>
    <submittedName>
        <fullName evidence="2">Uncharacterized protein</fullName>
    </submittedName>
</protein>
<dbReference type="AlphaFoldDB" id="A0A2T7EA25"/>
<dbReference type="Proteomes" id="UP000244336">
    <property type="component" value="Chromosome 3"/>
</dbReference>
<organism evidence="2 3">
    <name type="scientific">Panicum hallii var. hallii</name>
    <dbReference type="NCBI Taxonomy" id="1504633"/>
    <lineage>
        <taxon>Eukaryota</taxon>
        <taxon>Viridiplantae</taxon>
        <taxon>Streptophyta</taxon>
        <taxon>Embryophyta</taxon>
        <taxon>Tracheophyta</taxon>
        <taxon>Spermatophyta</taxon>
        <taxon>Magnoliopsida</taxon>
        <taxon>Liliopsida</taxon>
        <taxon>Poales</taxon>
        <taxon>Poaceae</taxon>
        <taxon>PACMAD clade</taxon>
        <taxon>Panicoideae</taxon>
        <taxon>Panicodae</taxon>
        <taxon>Paniceae</taxon>
        <taxon>Panicinae</taxon>
        <taxon>Panicum</taxon>
        <taxon>Panicum sect. Panicum</taxon>
    </lineage>
</organism>
<sequence length="151" mass="15592">MAVSSISCSLKPPSPVKEASARLQPPPPATGTPWSGGLRRACVAAAASVVIATAGAGGDAALAWDGAAVPRIAGDDAVAVDARAPPRWSDRRECPPWRANSLENIVPENLPRPSARRRFNSIRALDRAPALAPEAVAPFLAQHSGLGCFSL</sequence>
<dbReference type="PANTHER" id="PTHR37210">
    <property type="entry name" value="EXPRESSED PROTEIN"/>
    <property type="match status" value="1"/>
</dbReference>
<gene>
    <name evidence="2" type="ORF">GQ55_3G161000</name>
</gene>
<feature type="region of interest" description="Disordered" evidence="1">
    <location>
        <begin position="1"/>
        <end position="36"/>
    </location>
</feature>
<keyword evidence="3" id="KW-1185">Reference proteome</keyword>